<sequence>MKNSSQCEPQTSVSLTAPVSNSPTLEARTFPVQSCPVTVTQNLEHRAITPKNRSFPVNQKAKENFCYA</sequence>
<protein>
    <submittedName>
        <fullName evidence="2">Uncharacterized protein</fullName>
    </submittedName>
</protein>
<feature type="region of interest" description="Disordered" evidence="1">
    <location>
        <begin position="1"/>
        <end position="23"/>
    </location>
</feature>
<evidence type="ECO:0000313" key="3">
    <source>
        <dbReference type="Proteomes" id="UP000322873"/>
    </source>
</evidence>
<evidence type="ECO:0000256" key="1">
    <source>
        <dbReference type="SAM" id="MobiDB-lite"/>
    </source>
</evidence>
<comment type="caution">
    <text evidence="2">The sequence shown here is derived from an EMBL/GenBank/DDBJ whole genome shotgun (WGS) entry which is preliminary data.</text>
</comment>
<evidence type="ECO:0000313" key="2">
    <source>
        <dbReference type="EMBL" id="KAA8567423.1"/>
    </source>
</evidence>
<keyword evidence="3" id="KW-1185">Reference proteome</keyword>
<name>A0A5M9JGH8_MONFR</name>
<reference evidence="2 3" key="1">
    <citation type="submission" date="2019-06" db="EMBL/GenBank/DDBJ databases">
        <title>Genome Sequence of the Brown Rot Fungal Pathogen Monilinia fructicola.</title>
        <authorList>
            <person name="De Miccolis Angelini R.M."/>
            <person name="Landi L."/>
            <person name="Abate D."/>
            <person name="Pollastro S."/>
            <person name="Romanazzi G."/>
            <person name="Faretra F."/>
        </authorList>
    </citation>
    <scope>NUCLEOTIDE SEQUENCE [LARGE SCALE GENOMIC DNA]</scope>
    <source>
        <strain evidence="2 3">Mfrc123</strain>
    </source>
</reference>
<organism evidence="2 3">
    <name type="scientific">Monilinia fructicola</name>
    <name type="common">Brown rot fungus</name>
    <name type="synonym">Ciboria fructicola</name>
    <dbReference type="NCBI Taxonomy" id="38448"/>
    <lineage>
        <taxon>Eukaryota</taxon>
        <taxon>Fungi</taxon>
        <taxon>Dikarya</taxon>
        <taxon>Ascomycota</taxon>
        <taxon>Pezizomycotina</taxon>
        <taxon>Leotiomycetes</taxon>
        <taxon>Helotiales</taxon>
        <taxon>Sclerotiniaceae</taxon>
        <taxon>Monilinia</taxon>
    </lineage>
</organism>
<dbReference type="EMBL" id="VICG01000011">
    <property type="protein sequence ID" value="KAA8567423.1"/>
    <property type="molecule type" value="Genomic_DNA"/>
</dbReference>
<dbReference type="AlphaFoldDB" id="A0A5M9JGH8"/>
<dbReference type="Proteomes" id="UP000322873">
    <property type="component" value="Unassembled WGS sequence"/>
</dbReference>
<accession>A0A5M9JGH8</accession>
<gene>
    <name evidence="2" type="ORF">EYC84_010441</name>
</gene>
<proteinExistence type="predicted"/>